<feature type="transmembrane region" description="Helical" evidence="6">
    <location>
        <begin position="202"/>
        <end position="223"/>
    </location>
</feature>
<accession>A0A8H7PSQ5</accession>
<dbReference type="InterPro" id="IPR000791">
    <property type="entry name" value="Gpr1/Fun34/SatP-like"/>
</dbReference>
<keyword evidence="5 6" id="KW-0472">Membrane</keyword>
<comment type="subcellular location">
    <subcellularLocation>
        <location evidence="1">Membrane</location>
        <topology evidence="1">Multi-pass membrane protein</topology>
    </subcellularLocation>
</comment>
<dbReference type="OrthoDB" id="3648309at2759"/>
<dbReference type="GO" id="GO:0015123">
    <property type="term" value="F:acetate transmembrane transporter activity"/>
    <property type="evidence" value="ECO:0007669"/>
    <property type="project" value="TreeGrafter"/>
</dbReference>
<evidence type="ECO:0000256" key="4">
    <source>
        <dbReference type="ARBA" id="ARBA00022989"/>
    </source>
</evidence>
<evidence type="ECO:0000256" key="3">
    <source>
        <dbReference type="ARBA" id="ARBA00022692"/>
    </source>
</evidence>
<keyword evidence="4 6" id="KW-1133">Transmembrane helix</keyword>
<dbReference type="InterPro" id="IPR051633">
    <property type="entry name" value="AceTr"/>
</dbReference>
<evidence type="ECO:0000313" key="7">
    <source>
        <dbReference type="EMBL" id="KAG2179592.1"/>
    </source>
</evidence>
<sequence>MSTHSTDKNEVHHHESIAMPETAYDGQVRVHNRHITNEPNPKTQPFDPIANPAPLGLAAFATSSLILGLINAGVLVTFPTMAVGITLGYGAIGQLIAGLAEMRLGNTFGATSFISYSCFFFSYGIMLQPASGFLAGAAAGGAQNTEWAVGLFQLPWAIFSLLMFIGTLRQPVVMRVILGQVFLTFFFGMLGGFLMNPVLTKVGGWFSVTLAITAWYGMAAMLYTPENTYFTLPIGIAHTKDE</sequence>
<dbReference type="EMBL" id="JAEPRA010000010">
    <property type="protein sequence ID" value="KAG2179592.1"/>
    <property type="molecule type" value="Genomic_DNA"/>
</dbReference>
<feature type="transmembrane region" description="Helical" evidence="6">
    <location>
        <begin position="177"/>
        <end position="196"/>
    </location>
</feature>
<feature type="transmembrane region" description="Helical" evidence="6">
    <location>
        <begin position="104"/>
        <end position="127"/>
    </location>
</feature>
<comment type="caution">
    <text evidence="7">The sequence shown here is derived from an EMBL/GenBank/DDBJ whole genome shotgun (WGS) entry which is preliminary data.</text>
</comment>
<reference evidence="7" key="1">
    <citation type="submission" date="2020-12" db="EMBL/GenBank/DDBJ databases">
        <title>Metabolic potential, ecology and presence of endohyphal bacteria is reflected in genomic diversity of Mucoromycotina.</title>
        <authorList>
            <person name="Muszewska A."/>
            <person name="Okrasinska A."/>
            <person name="Steczkiewicz K."/>
            <person name="Drgas O."/>
            <person name="Orlowska M."/>
            <person name="Perlinska-Lenart U."/>
            <person name="Aleksandrzak-Piekarczyk T."/>
            <person name="Szatraj K."/>
            <person name="Zielenkiewicz U."/>
            <person name="Pilsyk S."/>
            <person name="Malc E."/>
            <person name="Mieczkowski P."/>
            <person name="Kruszewska J.S."/>
            <person name="Biernat P."/>
            <person name="Pawlowska J."/>
        </authorList>
    </citation>
    <scope>NUCLEOTIDE SEQUENCE</scope>
    <source>
        <strain evidence="7">WA0000051536</strain>
    </source>
</reference>
<evidence type="ECO:0000313" key="8">
    <source>
        <dbReference type="Proteomes" id="UP000612746"/>
    </source>
</evidence>
<keyword evidence="3 6" id="KW-0812">Transmembrane</keyword>
<feature type="transmembrane region" description="Helical" evidence="6">
    <location>
        <begin position="65"/>
        <end position="92"/>
    </location>
</feature>
<evidence type="ECO:0000256" key="1">
    <source>
        <dbReference type="ARBA" id="ARBA00004141"/>
    </source>
</evidence>
<dbReference type="InterPro" id="IPR047622">
    <property type="entry name" value="GPR1_FUN34_YAAH"/>
</dbReference>
<dbReference type="NCBIfam" id="NF038013">
    <property type="entry name" value="AceTr_1"/>
    <property type="match status" value="1"/>
</dbReference>
<organism evidence="7 8">
    <name type="scientific">Umbelopsis vinacea</name>
    <dbReference type="NCBI Taxonomy" id="44442"/>
    <lineage>
        <taxon>Eukaryota</taxon>
        <taxon>Fungi</taxon>
        <taxon>Fungi incertae sedis</taxon>
        <taxon>Mucoromycota</taxon>
        <taxon>Mucoromycotina</taxon>
        <taxon>Umbelopsidomycetes</taxon>
        <taxon>Umbelopsidales</taxon>
        <taxon>Umbelopsidaceae</taxon>
        <taxon>Umbelopsis</taxon>
    </lineage>
</organism>
<feature type="transmembrane region" description="Helical" evidence="6">
    <location>
        <begin position="147"/>
        <end position="165"/>
    </location>
</feature>
<proteinExistence type="inferred from homology"/>
<protein>
    <recommendedName>
        <fullName evidence="9">GPR1/FUN34/yaaH family protein</fullName>
    </recommendedName>
</protein>
<name>A0A8H7PSQ5_9FUNG</name>
<dbReference type="PANTHER" id="PTHR31123">
    <property type="entry name" value="ACCUMULATION OF DYADS PROTEIN 2-RELATED"/>
    <property type="match status" value="1"/>
</dbReference>
<dbReference type="GO" id="GO:0005886">
    <property type="term" value="C:plasma membrane"/>
    <property type="evidence" value="ECO:0007669"/>
    <property type="project" value="TreeGrafter"/>
</dbReference>
<dbReference type="Pfam" id="PF01184">
    <property type="entry name" value="Gpr1_Fun34_YaaH"/>
    <property type="match status" value="1"/>
</dbReference>
<evidence type="ECO:0000256" key="6">
    <source>
        <dbReference type="SAM" id="Phobius"/>
    </source>
</evidence>
<dbReference type="PROSITE" id="PS01114">
    <property type="entry name" value="GPR1_FUN34_YAAH"/>
    <property type="match status" value="1"/>
</dbReference>
<evidence type="ECO:0000256" key="2">
    <source>
        <dbReference type="ARBA" id="ARBA00005587"/>
    </source>
</evidence>
<dbReference type="AlphaFoldDB" id="A0A8H7PSQ5"/>
<comment type="similarity">
    <text evidence="2">Belongs to the acetate uptake transporter (AceTr) (TC 2.A.96) family.</text>
</comment>
<dbReference type="Proteomes" id="UP000612746">
    <property type="component" value="Unassembled WGS sequence"/>
</dbReference>
<keyword evidence="8" id="KW-1185">Reference proteome</keyword>
<gene>
    <name evidence="7" type="ORF">INT44_006440</name>
</gene>
<evidence type="ECO:0008006" key="9">
    <source>
        <dbReference type="Google" id="ProtNLM"/>
    </source>
</evidence>
<dbReference type="PANTHER" id="PTHR31123:SF1">
    <property type="entry name" value="ACCUMULATION OF DYADS PROTEIN 2-RELATED"/>
    <property type="match status" value="1"/>
</dbReference>
<evidence type="ECO:0000256" key="5">
    <source>
        <dbReference type="ARBA" id="ARBA00023136"/>
    </source>
</evidence>